<dbReference type="PANTHER" id="PTHR15002">
    <property type="entry name" value="RIBOSOMAL BIOGENESIS PROTEIN LAS1L"/>
    <property type="match status" value="1"/>
</dbReference>
<dbReference type="GO" id="GO:0000460">
    <property type="term" value="P:maturation of 5.8S rRNA"/>
    <property type="evidence" value="ECO:0007669"/>
    <property type="project" value="TreeGrafter"/>
</dbReference>
<dbReference type="InterPro" id="IPR007174">
    <property type="entry name" value="Las1"/>
</dbReference>
<dbReference type="GO" id="GO:0004519">
    <property type="term" value="F:endonuclease activity"/>
    <property type="evidence" value="ECO:0007669"/>
    <property type="project" value="InterPro"/>
</dbReference>
<dbReference type="InParanoid" id="K1QZD5"/>
<dbReference type="GO" id="GO:0090730">
    <property type="term" value="C:Las1 complex"/>
    <property type="evidence" value="ECO:0007669"/>
    <property type="project" value="InterPro"/>
</dbReference>
<dbReference type="AlphaFoldDB" id="K1QZD5"/>
<organism evidence="2">
    <name type="scientific">Magallana gigas</name>
    <name type="common">Pacific oyster</name>
    <name type="synonym">Crassostrea gigas</name>
    <dbReference type="NCBI Taxonomy" id="29159"/>
    <lineage>
        <taxon>Eukaryota</taxon>
        <taxon>Metazoa</taxon>
        <taxon>Spiralia</taxon>
        <taxon>Lophotrochozoa</taxon>
        <taxon>Mollusca</taxon>
        <taxon>Bivalvia</taxon>
        <taxon>Autobranchia</taxon>
        <taxon>Pteriomorphia</taxon>
        <taxon>Ostreida</taxon>
        <taxon>Ostreoidea</taxon>
        <taxon>Ostreidae</taxon>
        <taxon>Magallana</taxon>
    </lineage>
</organism>
<evidence type="ECO:0000313" key="2">
    <source>
        <dbReference type="EMBL" id="EKC26871.1"/>
    </source>
</evidence>
<dbReference type="GO" id="GO:0030687">
    <property type="term" value="C:preribosome, large subunit precursor"/>
    <property type="evidence" value="ECO:0007669"/>
    <property type="project" value="TreeGrafter"/>
</dbReference>
<name>K1QZD5_MAGGI</name>
<reference evidence="2" key="1">
    <citation type="journal article" date="2012" name="Nature">
        <title>The oyster genome reveals stress adaptation and complexity of shell formation.</title>
        <authorList>
            <person name="Zhang G."/>
            <person name="Fang X."/>
            <person name="Guo X."/>
            <person name="Li L."/>
            <person name="Luo R."/>
            <person name="Xu F."/>
            <person name="Yang P."/>
            <person name="Zhang L."/>
            <person name="Wang X."/>
            <person name="Qi H."/>
            <person name="Xiong Z."/>
            <person name="Que H."/>
            <person name="Xie Y."/>
            <person name="Holland P.W."/>
            <person name="Paps J."/>
            <person name="Zhu Y."/>
            <person name="Wu F."/>
            <person name="Chen Y."/>
            <person name="Wang J."/>
            <person name="Peng C."/>
            <person name="Meng J."/>
            <person name="Yang L."/>
            <person name="Liu J."/>
            <person name="Wen B."/>
            <person name="Zhang N."/>
            <person name="Huang Z."/>
            <person name="Zhu Q."/>
            <person name="Feng Y."/>
            <person name="Mount A."/>
            <person name="Hedgecock D."/>
            <person name="Xu Z."/>
            <person name="Liu Y."/>
            <person name="Domazet-Loso T."/>
            <person name="Du Y."/>
            <person name="Sun X."/>
            <person name="Zhang S."/>
            <person name="Liu B."/>
            <person name="Cheng P."/>
            <person name="Jiang X."/>
            <person name="Li J."/>
            <person name="Fan D."/>
            <person name="Wang W."/>
            <person name="Fu W."/>
            <person name="Wang T."/>
            <person name="Wang B."/>
            <person name="Zhang J."/>
            <person name="Peng Z."/>
            <person name="Li Y."/>
            <person name="Li N."/>
            <person name="Wang J."/>
            <person name="Chen M."/>
            <person name="He Y."/>
            <person name="Tan F."/>
            <person name="Song X."/>
            <person name="Zheng Q."/>
            <person name="Huang R."/>
            <person name="Yang H."/>
            <person name="Du X."/>
            <person name="Chen L."/>
            <person name="Yang M."/>
            <person name="Gaffney P.M."/>
            <person name="Wang S."/>
            <person name="Luo L."/>
            <person name="She Z."/>
            <person name="Ming Y."/>
            <person name="Huang W."/>
            <person name="Zhang S."/>
            <person name="Huang B."/>
            <person name="Zhang Y."/>
            <person name="Qu T."/>
            <person name="Ni P."/>
            <person name="Miao G."/>
            <person name="Wang J."/>
            <person name="Wang Q."/>
            <person name="Steinberg C.E."/>
            <person name="Wang H."/>
            <person name="Li N."/>
            <person name="Qian L."/>
            <person name="Zhang G."/>
            <person name="Li Y."/>
            <person name="Yang H."/>
            <person name="Liu X."/>
            <person name="Wang J."/>
            <person name="Yin Y."/>
            <person name="Wang J."/>
        </authorList>
    </citation>
    <scope>NUCLEOTIDE SEQUENCE [LARGE SCALE GENOMIC DNA]</scope>
    <source>
        <strain evidence="2">05x7-T-G4-1.051#20</strain>
    </source>
</reference>
<dbReference type="HOGENOM" id="CLU_036336_0_0_1"/>
<dbReference type="PANTHER" id="PTHR15002:SF0">
    <property type="entry name" value="RIBOSOMAL BIOGENESIS PROTEIN LAS1L"/>
    <property type="match status" value="1"/>
</dbReference>
<feature type="region of interest" description="Disordered" evidence="1">
    <location>
        <begin position="464"/>
        <end position="486"/>
    </location>
</feature>
<proteinExistence type="predicted"/>
<dbReference type="EMBL" id="JH816320">
    <property type="protein sequence ID" value="EKC26871.1"/>
    <property type="molecule type" value="Genomic_DNA"/>
</dbReference>
<dbReference type="Pfam" id="PF04031">
    <property type="entry name" value="Las1"/>
    <property type="match status" value="1"/>
</dbReference>
<accession>K1QZD5</accession>
<dbReference type="GO" id="GO:0000470">
    <property type="term" value="P:maturation of LSU-rRNA"/>
    <property type="evidence" value="ECO:0007669"/>
    <property type="project" value="TreeGrafter"/>
</dbReference>
<feature type="compositionally biased region" description="Acidic residues" evidence="1">
    <location>
        <begin position="466"/>
        <end position="476"/>
    </location>
</feature>
<gene>
    <name evidence="2" type="ORF">CGI_10017954</name>
</gene>
<evidence type="ECO:0000256" key="1">
    <source>
        <dbReference type="SAM" id="MobiDB-lite"/>
    </source>
</evidence>
<sequence>MGKVKASKTKQKDQDKVKMMVVPWRNKAEFRVVYNGIYSDEVEPKRQAMEKMLTWQSRALSKLPIAIESSMALCRACISHLLAIEEGNFKDNYLKLVYEYSMAIIRFVNNVTELGQTKVHRMPLHRIADSFGIPSWIVEMRHNATHRIMPSLSELTAGADWILEWLRVDFWDAQYKIMETIKPRKNFNFEEDRESIDRAIEKYMADTFKVIRSGEKAVNCYSDLLRLVERHKSKMLSSIMRRGCFIPTPSQLEELGIDDEELMSSQQLRIPDVLGKLWGPLLNILHRTKLTSALVQLMVTMVTDKLNFQNFLLCSWLQKIIRSNASSVDFEERNLKPGKKKLYKYRRHIPYRLVLQKLLRRPSVYTQTLIRQLLPLQTPRVSQPTKKKILKLLDIVCGKLATNVDLQLRPAVSEDNAEEHKESLTPAQQFCQSPWVRDQDILNWDRIPVGALDLDSGKITLVDPETFPEEDPESREDEVCRDPKRHGGRRPWCNTESVDDRGDECSEACNGAHLELSRTRRSVTGDECSEACNGTHLVPSFAGQSVTGNKNQA</sequence>
<protein>
    <submittedName>
        <fullName evidence="2">LAS1-like protein</fullName>
    </submittedName>
</protein>